<evidence type="ECO:0000256" key="1">
    <source>
        <dbReference type="SAM" id="Phobius"/>
    </source>
</evidence>
<feature type="transmembrane region" description="Helical" evidence="1">
    <location>
        <begin position="80"/>
        <end position="98"/>
    </location>
</feature>
<gene>
    <name evidence="2" type="ORF">JYU29_18020</name>
</gene>
<dbReference type="Pfam" id="PF14248">
    <property type="entry name" value="DUF4345"/>
    <property type="match status" value="1"/>
</dbReference>
<evidence type="ECO:0000313" key="2">
    <source>
        <dbReference type="EMBL" id="MBS9722595.1"/>
    </source>
</evidence>
<keyword evidence="1" id="KW-0472">Membrane</keyword>
<accession>A0ABS5RZW1</accession>
<evidence type="ECO:0000313" key="3">
    <source>
        <dbReference type="Proteomes" id="UP001297272"/>
    </source>
</evidence>
<organism evidence="2 3">
    <name type="scientific">Tianweitania aestuarii</name>
    <dbReference type="NCBI Taxonomy" id="2814886"/>
    <lineage>
        <taxon>Bacteria</taxon>
        <taxon>Pseudomonadati</taxon>
        <taxon>Pseudomonadota</taxon>
        <taxon>Alphaproteobacteria</taxon>
        <taxon>Hyphomicrobiales</taxon>
        <taxon>Phyllobacteriaceae</taxon>
        <taxon>Tianweitania</taxon>
    </lineage>
</organism>
<sequence length="148" mass="16001">MSLAAERLLFTITVALLALVPVSAGLAGVVLGPDFLRVQPPFPTDLASHLRFLSGIFLAFGISWWLCLWDLDRSASRFRLLGVLTICGGLARLLSLFVDGVPSAGHLLGLCLELIGVPLLLLWHHRLIKVGRKAGIATGEVRRRGLSK</sequence>
<dbReference type="RefSeq" id="WP_213986243.1">
    <property type="nucleotide sequence ID" value="NZ_JAFMNX010000006.1"/>
</dbReference>
<keyword evidence="1" id="KW-0812">Transmembrane</keyword>
<dbReference type="Proteomes" id="UP001297272">
    <property type="component" value="Unassembled WGS sequence"/>
</dbReference>
<keyword evidence="1" id="KW-1133">Transmembrane helix</keyword>
<name>A0ABS5RZW1_9HYPH</name>
<feature type="transmembrane region" description="Helical" evidence="1">
    <location>
        <begin position="104"/>
        <end position="123"/>
    </location>
</feature>
<dbReference type="InterPro" id="IPR025597">
    <property type="entry name" value="DUF4345"/>
</dbReference>
<feature type="transmembrane region" description="Helical" evidence="1">
    <location>
        <begin position="48"/>
        <end position="68"/>
    </location>
</feature>
<keyword evidence="3" id="KW-1185">Reference proteome</keyword>
<comment type="caution">
    <text evidence="2">The sequence shown here is derived from an EMBL/GenBank/DDBJ whole genome shotgun (WGS) entry which is preliminary data.</text>
</comment>
<dbReference type="EMBL" id="JAFMNX010000006">
    <property type="protein sequence ID" value="MBS9722595.1"/>
    <property type="molecule type" value="Genomic_DNA"/>
</dbReference>
<proteinExistence type="predicted"/>
<reference evidence="2 3" key="1">
    <citation type="submission" date="2021-03" db="EMBL/GenBank/DDBJ databases">
        <title>Tianweitania aestuarii sp. nov., isolated from a tidal flat.</title>
        <authorList>
            <person name="Park S."/>
            <person name="Yoon J.-H."/>
        </authorList>
    </citation>
    <scope>NUCLEOTIDE SEQUENCE [LARGE SCALE GENOMIC DNA]</scope>
    <source>
        <strain evidence="2 3">BSSL-BM11</strain>
    </source>
</reference>
<protein>
    <submittedName>
        <fullName evidence="2">DUF4345 domain-containing protein</fullName>
    </submittedName>
</protein>